<dbReference type="Proteomes" id="UP001598112">
    <property type="component" value="Unassembled WGS sequence"/>
</dbReference>
<protein>
    <recommendedName>
        <fullName evidence="1">HTH cro/C1-type domain-containing protein</fullName>
    </recommendedName>
</protein>
<gene>
    <name evidence="2" type="ORF">SKC35_00330</name>
</gene>
<dbReference type="InterPro" id="IPR001387">
    <property type="entry name" value="Cro/C1-type_HTH"/>
</dbReference>
<evidence type="ECO:0000313" key="2">
    <source>
        <dbReference type="EMBL" id="MFD3292120.1"/>
    </source>
</evidence>
<dbReference type="RefSeq" id="WP_377977525.1">
    <property type="nucleotide sequence ID" value="NZ_JBBKXY010000001.1"/>
</dbReference>
<dbReference type="CDD" id="cd00093">
    <property type="entry name" value="HTH_XRE"/>
    <property type="match status" value="1"/>
</dbReference>
<dbReference type="SUPFAM" id="SSF47413">
    <property type="entry name" value="lambda repressor-like DNA-binding domains"/>
    <property type="match status" value="1"/>
</dbReference>
<evidence type="ECO:0000259" key="1">
    <source>
        <dbReference type="PROSITE" id="PS50943"/>
    </source>
</evidence>
<dbReference type="InterPro" id="IPR010982">
    <property type="entry name" value="Lambda_DNA-bd_dom_sf"/>
</dbReference>
<comment type="caution">
    <text evidence="2">The sequence shown here is derived from an EMBL/GenBank/DDBJ whole genome shotgun (WGS) entry which is preliminary data.</text>
</comment>
<name>A0ABW6D1P2_9BACT</name>
<sequence length="150" mass="17609">MKHLSVHQLDDQIRQYVNGQRFDRIPQGWIRSSRTAIGMTLKQLAKRLGFSVPAAKNFEMREVDEAITLASLRKIANAMEMDLVYYFKPKQDSLDDLLQIRAELKAKELMERSNHAMILENQEADNKNKSREYDRLITEIRNQKLSSLWD</sequence>
<dbReference type="EMBL" id="JBBKXY010000001">
    <property type="protein sequence ID" value="MFD3292120.1"/>
    <property type="molecule type" value="Genomic_DNA"/>
</dbReference>
<feature type="domain" description="HTH cro/C1-type" evidence="1">
    <location>
        <begin position="30"/>
        <end position="86"/>
    </location>
</feature>
<proteinExistence type="predicted"/>
<evidence type="ECO:0000313" key="3">
    <source>
        <dbReference type="Proteomes" id="UP001598112"/>
    </source>
</evidence>
<dbReference type="PROSITE" id="PS50943">
    <property type="entry name" value="HTH_CROC1"/>
    <property type="match status" value="1"/>
</dbReference>
<accession>A0ABW6D1P2</accession>
<organism evidence="2 3">
    <name type="scientific">Aquirufa originis</name>
    <dbReference type="NCBI Taxonomy" id="3096514"/>
    <lineage>
        <taxon>Bacteria</taxon>
        <taxon>Pseudomonadati</taxon>
        <taxon>Bacteroidota</taxon>
        <taxon>Cytophagia</taxon>
        <taxon>Cytophagales</taxon>
        <taxon>Flectobacillaceae</taxon>
        <taxon>Aquirufa</taxon>
    </lineage>
</organism>
<dbReference type="SMART" id="SM00530">
    <property type="entry name" value="HTH_XRE"/>
    <property type="match status" value="1"/>
</dbReference>
<dbReference type="Gene3D" id="1.10.260.40">
    <property type="entry name" value="lambda repressor-like DNA-binding domains"/>
    <property type="match status" value="1"/>
</dbReference>
<reference evidence="2 3" key="1">
    <citation type="submission" date="2024-03" db="EMBL/GenBank/DDBJ databases">
        <title>Aquirufa genome sequencing.</title>
        <authorList>
            <person name="Pitt A."/>
            <person name="Hahn M.W."/>
        </authorList>
    </citation>
    <scope>NUCLEOTIDE SEQUENCE [LARGE SCALE GENOMIC DNA]</scope>
    <source>
        <strain evidence="2 3">KTFRIE-69F</strain>
    </source>
</reference>
<keyword evidence="3" id="KW-1185">Reference proteome</keyword>